<keyword evidence="4" id="KW-1185">Reference proteome</keyword>
<dbReference type="PROSITE" id="PS51419">
    <property type="entry name" value="RAB"/>
    <property type="match status" value="1"/>
</dbReference>
<organism evidence="3 4">
    <name type="scientific">Oopsacas minuta</name>
    <dbReference type="NCBI Taxonomy" id="111878"/>
    <lineage>
        <taxon>Eukaryota</taxon>
        <taxon>Metazoa</taxon>
        <taxon>Porifera</taxon>
        <taxon>Hexactinellida</taxon>
        <taxon>Hexasterophora</taxon>
        <taxon>Lyssacinosida</taxon>
        <taxon>Leucopsacidae</taxon>
        <taxon>Oopsacas</taxon>
    </lineage>
</organism>
<keyword evidence="2" id="KW-0342">GTP-binding</keyword>
<evidence type="ECO:0000256" key="1">
    <source>
        <dbReference type="ARBA" id="ARBA00022741"/>
    </source>
</evidence>
<sequence length="202" mass="23267">MAKSWHKVVVLGSKSVGKSSFITRKLCGVFEETLNTKTKSRDFFETNHKYKEETYNFRIYESNSQREVSEMPMVFLDARAAVIIYSCKSGESCREVADWINQVRANFHNEMSIPIVICESNIDTQDKKETDFSKVEKQYGELPEVEGCVQTSAKLGTGIDEAFDHLAEAIKRREYRRRPMTPPEPSPDPIPCPYLCSCFFFF</sequence>
<dbReference type="SMART" id="SM00173">
    <property type="entry name" value="RAS"/>
    <property type="match status" value="1"/>
</dbReference>
<dbReference type="SMART" id="SM00175">
    <property type="entry name" value="RAB"/>
    <property type="match status" value="1"/>
</dbReference>
<name>A0AAV7JYZ0_9METZ</name>
<evidence type="ECO:0000313" key="3">
    <source>
        <dbReference type="EMBL" id="KAI6653545.1"/>
    </source>
</evidence>
<evidence type="ECO:0000256" key="2">
    <source>
        <dbReference type="ARBA" id="ARBA00023134"/>
    </source>
</evidence>
<dbReference type="EMBL" id="JAKMXF010000266">
    <property type="protein sequence ID" value="KAI6653545.1"/>
    <property type="molecule type" value="Genomic_DNA"/>
</dbReference>
<dbReference type="GO" id="GO:0003924">
    <property type="term" value="F:GTPase activity"/>
    <property type="evidence" value="ECO:0007669"/>
    <property type="project" value="InterPro"/>
</dbReference>
<dbReference type="GO" id="GO:0005525">
    <property type="term" value="F:GTP binding"/>
    <property type="evidence" value="ECO:0007669"/>
    <property type="project" value="UniProtKB-KW"/>
</dbReference>
<dbReference type="Gene3D" id="3.40.50.300">
    <property type="entry name" value="P-loop containing nucleotide triphosphate hydrolases"/>
    <property type="match status" value="1"/>
</dbReference>
<dbReference type="SUPFAM" id="SSF52540">
    <property type="entry name" value="P-loop containing nucleoside triphosphate hydrolases"/>
    <property type="match status" value="1"/>
</dbReference>
<gene>
    <name evidence="3" type="ORF">LOD99_3440</name>
</gene>
<dbReference type="PRINTS" id="PR00449">
    <property type="entry name" value="RASTRNSFRMNG"/>
</dbReference>
<dbReference type="InterPro" id="IPR027417">
    <property type="entry name" value="P-loop_NTPase"/>
</dbReference>
<dbReference type="Proteomes" id="UP001165289">
    <property type="component" value="Unassembled WGS sequence"/>
</dbReference>
<dbReference type="Pfam" id="PF00071">
    <property type="entry name" value="Ras"/>
    <property type="match status" value="1"/>
</dbReference>
<evidence type="ECO:0000313" key="4">
    <source>
        <dbReference type="Proteomes" id="UP001165289"/>
    </source>
</evidence>
<comment type="caution">
    <text evidence="3">The sequence shown here is derived from an EMBL/GenBank/DDBJ whole genome shotgun (WGS) entry which is preliminary data.</text>
</comment>
<dbReference type="AlphaFoldDB" id="A0AAV7JYZ0"/>
<protein>
    <submittedName>
        <fullName evidence="3">GTP-binding protein ypt5</fullName>
    </submittedName>
</protein>
<dbReference type="InterPro" id="IPR050227">
    <property type="entry name" value="Rab"/>
</dbReference>
<dbReference type="PANTHER" id="PTHR47977">
    <property type="entry name" value="RAS-RELATED PROTEIN RAB"/>
    <property type="match status" value="1"/>
</dbReference>
<dbReference type="InterPro" id="IPR001806">
    <property type="entry name" value="Small_GTPase"/>
</dbReference>
<accession>A0AAV7JYZ0</accession>
<reference evidence="3 4" key="1">
    <citation type="journal article" date="2023" name="BMC Biol.">
        <title>The compact genome of the sponge Oopsacas minuta (Hexactinellida) is lacking key metazoan core genes.</title>
        <authorList>
            <person name="Santini S."/>
            <person name="Schenkelaars Q."/>
            <person name="Jourda C."/>
            <person name="Duchesne M."/>
            <person name="Belahbib H."/>
            <person name="Rocher C."/>
            <person name="Selva M."/>
            <person name="Riesgo A."/>
            <person name="Vervoort M."/>
            <person name="Leys S.P."/>
            <person name="Kodjabachian L."/>
            <person name="Le Bivic A."/>
            <person name="Borchiellini C."/>
            <person name="Claverie J.M."/>
            <person name="Renard E."/>
        </authorList>
    </citation>
    <scope>NUCLEOTIDE SEQUENCE [LARGE SCALE GENOMIC DNA]</scope>
    <source>
        <strain evidence="3">SPO-2</strain>
    </source>
</reference>
<proteinExistence type="predicted"/>
<keyword evidence="1" id="KW-0547">Nucleotide-binding</keyword>